<dbReference type="SMART" id="SM00382">
    <property type="entry name" value="AAA"/>
    <property type="match status" value="1"/>
</dbReference>
<evidence type="ECO:0000256" key="1">
    <source>
        <dbReference type="ARBA" id="ARBA00004651"/>
    </source>
</evidence>
<feature type="domain" description="ABC transporter" evidence="8">
    <location>
        <begin position="389"/>
        <end position="625"/>
    </location>
</feature>
<dbReference type="PROSITE" id="PS00211">
    <property type="entry name" value="ABC_TRANSPORTER_1"/>
    <property type="match status" value="1"/>
</dbReference>
<dbReference type="Pfam" id="PF00664">
    <property type="entry name" value="ABC_membrane"/>
    <property type="match status" value="1"/>
</dbReference>
<dbReference type="EMBL" id="BAAAZD010000002">
    <property type="protein sequence ID" value="GAA4008134.1"/>
    <property type="molecule type" value="Genomic_DNA"/>
</dbReference>
<dbReference type="InterPro" id="IPR003593">
    <property type="entry name" value="AAA+_ATPase"/>
</dbReference>
<dbReference type="Proteomes" id="UP001501310">
    <property type="component" value="Unassembled WGS sequence"/>
</dbReference>
<evidence type="ECO:0000259" key="9">
    <source>
        <dbReference type="PROSITE" id="PS50929"/>
    </source>
</evidence>
<keyword evidence="2 7" id="KW-0812">Transmembrane</keyword>
<keyword evidence="3" id="KW-0547">Nucleotide-binding</keyword>
<evidence type="ECO:0000256" key="7">
    <source>
        <dbReference type="SAM" id="Phobius"/>
    </source>
</evidence>
<organism evidence="10 11">
    <name type="scientific">Sphingomonas humi</name>
    <dbReference type="NCBI Taxonomy" id="335630"/>
    <lineage>
        <taxon>Bacteria</taxon>
        <taxon>Pseudomonadati</taxon>
        <taxon>Pseudomonadota</taxon>
        <taxon>Alphaproteobacteria</taxon>
        <taxon>Sphingomonadales</taxon>
        <taxon>Sphingomonadaceae</taxon>
        <taxon>Sphingomonas</taxon>
    </lineage>
</organism>
<keyword evidence="4" id="KW-0067">ATP-binding</keyword>
<dbReference type="SUPFAM" id="SSF90123">
    <property type="entry name" value="ABC transporter transmembrane region"/>
    <property type="match status" value="1"/>
</dbReference>
<dbReference type="Gene3D" id="1.20.1560.10">
    <property type="entry name" value="ABC transporter type 1, transmembrane domain"/>
    <property type="match status" value="1"/>
</dbReference>
<comment type="caution">
    <text evidence="10">The sequence shown here is derived from an EMBL/GenBank/DDBJ whole genome shotgun (WGS) entry which is preliminary data.</text>
</comment>
<dbReference type="InterPro" id="IPR036640">
    <property type="entry name" value="ABC1_TM_sf"/>
</dbReference>
<dbReference type="PANTHER" id="PTHR43394:SF1">
    <property type="entry name" value="ATP-BINDING CASSETTE SUB-FAMILY B MEMBER 10, MITOCHONDRIAL"/>
    <property type="match status" value="1"/>
</dbReference>
<proteinExistence type="predicted"/>
<dbReference type="InterPro" id="IPR011527">
    <property type="entry name" value="ABC1_TM_dom"/>
</dbReference>
<feature type="transmembrane region" description="Helical" evidence="7">
    <location>
        <begin position="111"/>
        <end position="132"/>
    </location>
</feature>
<dbReference type="CDD" id="cd18575">
    <property type="entry name" value="ABC_6TM_bac_exporter_ABCB8_10_like"/>
    <property type="match status" value="1"/>
</dbReference>
<evidence type="ECO:0000313" key="11">
    <source>
        <dbReference type="Proteomes" id="UP001501310"/>
    </source>
</evidence>
<keyword evidence="6 7" id="KW-0472">Membrane</keyword>
<keyword evidence="11" id="KW-1185">Reference proteome</keyword>
<feature type="domain" description="ABC transmembrane type-1" evidence="9">
    <location>
        <begin position="70"/>
        <end position="354"/>
    </location>
</feature>
<sequence length="631" mass="67732">MWNRKGPLASRGALTLLAGLCRFELPCYLAAMATAATDKDNAKDGDKADRSLGNLKLVFQAAARYPWRIAGALLFLGLSSAATLAIPRGFKEVIDRGFAGGSVSNEAVGQAFHYLLMIVLVLALATGFRFYFVSWLGERTVADLRRQVQRNLLTLPPRFFEENRPSEIASRLTADTAVLEQTVGSSISFGLRNFVTGIGGTLYLFVLSPKLAGLLLIAIPLLFGPIILFGRKVRKLSRDSQDRIADVGTNVSEVLGAMKIVQAFGQERREEQRFADTVERAFATAKTRMRLRAVMTVLLIALFSSAIVLVIWEGTSDVAAGRMTGGDIAAFVFTGLLVGGAFAALSEIYGDLLRASGAAGRIAELIATRAEISAPASPVALPSPARGALAFENVDFRYPTRPDSKAVTGLDLAVAPGETVAVVGPSGAGKSTLFSLALRFYDPQAGRITFDGVDIRDCDPADLRARIALVPQETVIFAASARDNLRYGRWDATQEEIEAAARAANAHDFLLSMPDGYDTYLGEGGARLSGGQRQRIAIARALLRDAPLLLLDEATSALDAESEAAVQDALERLMQSRTTVVIAHRLATVRAADRIIVMEEGRIVEEGNHASLTARGGLYARLARLQFDVAA</sequence>
<gene>
    <name evidence="10" type="primary">hcuC</name>
    <name evidence="10" type="ORF">GCM10022211_22050</name>
</gene>
<evidence type="ECO:0000313" key="10">
    <source>
        <dbReference type="EMBL" id="GAA4008134.1"/>
    </source>
</evidence>
<feature type="transmembrane region" description="Helical" evidence="7">
    <location>
        <begin position="293"/>
        <end position="312"/>
    </location>
</feature>
<dbReference type="InterPro" id="IPR027417">
    <property type="entry name" value="P-loop_NTPase"/>
</dbReference>
<dbReference type="InterPro" id="IPR011918">
    <property type="entry name" value="ABC_MsbA_ATP-bd"/>
</dbReference>
<reference evidence="11" key="1">
    <citation type="journal article" date="2019" name="Int. J. Syst. Evol. Microbiol.">
        <title>The Global Catalogue of Microorganisms (GCM) 10K type strain sequencing project: providing services to taxonomists for standard genome sequencing and annotation.</title>
        <authorList>
            <consortium name="The Broad Institute Genomics Platform"/>
            <consortium name="The Broad Institute Genome Sequencing Center for Infectious Disease"/>
            <person name="Wu L."/>
            <person name="Ma J."/>
        </authorList>
    </citation>
    <scope>NUCLEOTIDE SEQUENCE [LARGE SCALE GENOMIC DNA]</scope>
    <source>
        <strain evidence="11">JCM 16603</strain>
    </source>
</reference>
<dbReference type="Pfam" id="PF00005">
    <property type="entry name" value="ABC_tran"/>
    <property type="match status" value="1"/>
</dbReference>
<dbReference type="NCBIfam" id="TIGR02204">
    <property type="entry name" value="MsbA_rel"/>
    <property type="match status" value="1"/>
</dbReference>
<evidence type="ECO:0000259" key="8">
    <source>
        <dbReference type="PROSITE" id="PS50893"/>
    </source>
</evidence>
<dbReference type="Gene3D" id="3.40.50.300">
    <property type="entry name" value="P-loop containing nucleotide triphosphate hydrolases"/>
    <property type="match status" value="1"/>
</dbReference>
<dbReference type="InterPro" id="IPR003439">
    <property type="entry name" value="ABC_transporter-like_ATP-bd"/>
</dbReference>
<dbReference type="InterPro" id="IPR017871">
    <property type="entry name" value="ABC_transporter-like_CS"/>
</dbReference>
<keyword evidence="5 7" id="KW-1133">Transmembrane helix</keyword>
<accession>A0ABP7S8T1</accession>
<evidence type="ECO:0000256" key="5">
    <source>
        <dbReference type="ARBA" id="ARBA00022989"/>
    </source>
</evidence>
<protein>
    <submittedName>
        <fullName evidence="10">Hydrophobic compound transporter HcuC</fullName>
    </submittedName>
</protein>
<dbReference type="PROSITE" id="PS50929">
    <property type="entry name" value="ABC_TM1F"/>
    <property type="match status" value="1"/>
</dbReference>
<evidence type="ECO:0000256" key="3">
    <source>
        <dbReference type="ARBA" id="ARBA00022741"/>
    </source>
</evidence>
<dbReference type="InterPro" id="IPR039421">
    <property type="entry name" value="Type_1_exporter"/>
</dbReference>
<dbReference type="SUPFAM" id="SSF52540">
    <property type="entry name" value="P-loop containing nucleoside triphosphate hydrolases"/>
    <property type="match status" value="1"/>
</dbReference>
<dbReference type="PANTHER" id="PTHR43394">
    <property type="entry name" value="ATP-DEPENDENT PERMEASE MDL1, MITOCHONDRIAL"/>
    <property type="match status" value="1"/>
</dbReference>
<comment type="subcellular location">
    <subcellularLocation>
        <location evidence="1">Cell membrane</location>
        <topology evidence="1">Multi-pass membrane protein</topology>
    </subcellularLocation>
</comment>
<feature type="transmembrane region" description="Helical" evidence="7">
    <location>
        <begin position="324"/>
        <end position="345"/>
    </location>
</feature>
<feature type="transmembrane region" description="Helical" evidence="7">
    <location>
        <begin position="65"/>
        <end position="90"/>
    </location>
</feature>
<evidence type="ECO:0000256" key="2">
    <source>
        <dbReference type="ARBA" id="ARBA00022692"/>
    </source>
</evidence>
<name>A0ABP7S8T1_9SPHN</name>
<dbReference type="PROSITE" id="PS50893">
    <property type="entry name" value="ABC_TRANSPORTER_2"/>
    <property type="match status" value="1"/>
</dbReference>
<evidence type="ECO:0000256" key="4">
    <source>
        <dbReference type="ARBA" id="ARBA00022840"/>
    </source>
</evidence>
<evidence type="ECO:0000256" key="6">
    <source>
        <dbReference type="ARBA" id="ARBA00023136"/>
    </source>
</evidence>
<feature type="transmembrane region" description="Helical" evidence="7">
    <location>
        <begin position="211"/>
        <end position="230"/>
    </location>
</feature>